<dbReference type="InterPro" id="IPR003593">
    <property type="entry name" value="AAA+_ATPase"/>
</dbReference>
<keyword evidence="9" id="KW-1185">Reference proteome</keyword>
<dbReference type="SUPFAM" id="SSF52540">
    <property type="entry name" value="P-loop containing nucleoside triphosphate hydrolases"/>
    <property type="match status" value="1"/>
</dbReference>
<dbReference type="SMART" id="SM00382">
    <property type="entry name" value="AAA"/>
    <property type="match status" value="1"/>
</dbReference>
<keyword evidence="4" id="KW-0547">Nucleotide-binding</keyword>
<proteinExistence type="inferred from homology"/>
<keyword evidence="3" id="KW-0611">Plant defense</keyword>
<evidence type="ECO:0000256" key="6">
    <source>
        <dbReference type="SAM" id="Phobius"/>
    </source>
</evidence>
<keyword evidence="6" id="KW-0472">Membrane</keyword>
<dbReference type="Pfam" id="PF23559">
    <property type="entry name" value="WHD_DRP"/>
    <property type="match status" value="1"/>
</dbReference>
<dbReference type="SUPFAM" id="SSF52058">
    <property type="entry name" value="L domain-like"/>
    <property type="match status" value="1"/>
</dbReference>
<keyword evidence="6" id="KW-1133">Transmembrane helix</keyword>
<dbReference type="Gene3D" id="3.40.50.300">
    <property type="entry name" value="P-loop containing nucleotide triphosphate hydrolases"/>
    <property type="match status" value="1"/>
</dbReference>
<dbReference type="FunFam" id="3.40.50.300:FF:001091">
    <property type="entry name" value="Probable disease resistance protein At1g61300"/>
    <property type="match status" value="1"/>
</dbReference>
<dbReference type="EMBL" id="KZ451903">
    <property type="protein sequence ID" value="PKA64521.1"/>
    <property type="molecule type" value="Genomic_DNA"/>
</dbReference>
<dbReference type="PANTHER" id="PTHR33463">
    <property type="entry name" value="NB-ARC DOMAIN-CONTAINING PROTEIN-RELATED"/>
    <property type="match status" value="1"/>
</dbReference>
<dbReference type="PANTHER" id="PTHR33463:SF209">
    <property type="entry name" value="DISEASE RESISTANCE PROTEIN RPS2-LIKE"/>
    <property type="match status" value="1"/>
</dbReference>
<evidence type="ECO:0000256" key="5">
    <source>
        <dbReference type="SAM" id="MobiDB-lite"/>
    </source>
</evidence>
<dbReference type="InterPro" id="IPR042197">
    <property type="entry name" value="Apaf_helical"/>
</dbReference>
<feature type="domain" description="AAA+ ATPase" evidence="7">
    <location>
        <begin position="59"/>
        <end position="206"/>
    </location>
</feature>
<dbReference type="OrthoDB" id="2021138at2759"/>
<evidence type="ECO:0000256" key="1">
    <source>
        <dbReference type="ARBA" id="ARBA00008894"/>
    </source>
</evidence>
<dbReference type="GO" id="GO:0043531">
    <property type="term" value="F:ADP binding"/>
    <property type="evidence" value="ECO:0007669"/>
    <property type="project" value="InterPro"/>
</dbReference>
<dbReference type="InterPro" id="IPR050905">
    <property type="entry name" value="Plant_NBS-LRR"/>
</dbReference>
<evidence type="ECO:0000256" key="4">
    <source>
        <dbReference type="ARBA" id="ARBA00022840"/>
    </source>
</evidence>
<dbReference type="Gene3D" id="3.80.10.10">
    <property type="entry name" value="Ribonuclease Inhibitor"/>
    <property type="match status" value="2"/>
</dbReference>
<dbReference type="Pfam" id="PF00931">
    <property type="entry name" value="NB-ARC"/>
    <property type="match status" value="1"/>
</dbReference>
<keyword evidence="6" id="KW-0812">Transmembrane</keyword>
<dbReference type="Pfam" id="PF23247">
    <property type="entry name" value="LRR_RPS2"/>
    <property type="match status" value="1"/>
</dbReference>
<evidence type="ECO:0000313" key="9">
    <source>
        <dbReference type="Proteomes" id="UP000236161"/>
    </source>
</evidence>
<dbReference type="Gene3D" id="1.10.10.10">
    <property type="entry name" value="Winged helix-like DNA-binding domain superfamily/Winged helix DNA-binding domain"/>
    <property type="match status" value="1"/>
</dbReference>
<evidence type="ECO:0000259" key="7">
    <source>
        <dbReference type="SMART" id="SM00382"/>
    </source>
</evidence>
<dbReference type="InterPro" id="IPR027417">
    <property type="entry name" value="P-loop_NTPase"/>
</dbReference>
<gene>
    <name evidence="8" type="primary">RPS2</name>
    <name evidence="8" type="ORF">AXF42_Ash007266</name>
</gene>
<dbReference type="PRINTS" id="PR00364">
    <property type="entry name" value="DISEASERSIST"/>
</dbReference>
<dbReference type="GO" id="GO:0009626">
    <property type="term" value="P:plant-type hypersensitive response"/>
    <property type="evidence" value="ECO:0007669"/>
    <property type="project" value="UniProtKB-ARBA"/>
</dbReference>
<organism evidence="8 9">
    <name type="scientific">Apostasia shenzhenica</name>
    <dbReference type="NCBI Taxonomy" id="1088818"/>
    <lineage>
        <taxon>Eukaryota</taxon>
        <taxon>Viridiplantae</taxon>
        <taxon>Streptophyta</taxon>
        <taxon>Embryophyta</taxon>
        <taxon>Tracheophyta</taxon>
        <taxon>Spermatophyta</taxon>
        <taxon>Magnoliopsida</taxon>
        <taxon>Liliopsida</taxon>
        <taxon>Asparagales</taxon>
        <taxon>Orchidaceae</taxon>
        <taxon>Apostasioideae</taxon>
        <taxon>Apostasia</taxon>
    </lineage>
</organism>
<reference evidence="8 9" key="1">
    <citation type="journal article" date="2017" name="Nature">
        <title>The Apostasia genome and the evolution of orchids.</title>
        <authorList>
            <person name="Zhang G.Q."/>
            <person name="Liu K.W."/>
            <person name="Li Z."/>
            <person name="Lohaus R."/>
            <person name="Hsiao Y.Y."/>
            <person name="Niu S.C."/>
            <person name="Wang J.Y."/>
            <person name="Lin Y.C."/>
            <person name="Xu Q."/>
            <person name="Chen L.J."/>
            <person name="Yoshida K."/>
            <person name="Fujiwara S."/>
            <person name="Wang Z.W."/>
            <person name="Zhang Y.Q."/>
            <person name="Mitsuda N."/>
            <person name="Wang M."/>
            <person name="Liu G.H."/>
            <person name="Pecoraro L."/>
            <person name="Huang H.X."/>
            <person name="Xiao X.J."/>
            <person name="Lin M."/>
            <person name="Wu X.Y."/>
            <person name="Wu W.L."/>
            <person name="Chen Y.Y."/>
            <person name="Chang S.B."/>
            <person name="Sakamoto S."/>
            <person name="Ohme-Takagi M."/>
            <person name="Yagi M."/>
            <person name="Zeng S.J."/>
            <person name="Shen C.Y."/>
            <person name="Yeh C.M."/>
            <person name="Luo Y.B."/>
            <person name="Tsai W.C."/>
            <person name="Van de Peer Y."/>
            <person name="Liu Z.J."/>
        </authorList>
    </citation>
    <scope>NUCLEOTIDE SEQUENCE [LARGE SCALE GENOMIC DNA]</scope>
    <source>
        <strain evidence="9">cv. Shenzhen</strain>
        <tissue evidence="8">Stem</tissue>
    </source>
</reference>
<keyword evidence="2" id="KW-0677">Repeat</keyword>
<dbReference type="GO" id="GO:0005524">
    <property type="term" value="F:ATP binding"/>
    <property type="evidence" value="ECO:0007669"/>
    <property type="project" value="UniProtKB-KW"/>
</dbReference>
<dbReference type="InterPro" id="IPR001611">
    <property type="entry name" value="Leu-rich_rpt"/>
</dbReference>
<feature type="region of interest" description="Disordered" evidence="5">
    <location>
        <begin position="18"/>
        <end position="41"/>
    </location>
</feature>
<dbReference type="InterPro" id="IPR032675">
    <property type="entry name" value="LRR_dom_sf"/>
</dbReference>
<sequence>MGKRFLAQGSRNRLRLPAAVALPPANPYPPTSPRESSSNPNPIGIQNYLDSILRSLNDGEPMIGIWGPGGIGKTTLLQSIHNQLHAEARSNHASYRYDFVIWAVASMSFKPESLQREIASRLGLKLAGDATSKSFAQAIYDCLKRRSFLLLLDDLWYAVDLSIIGIPDARSAAGPRRAVVFTTRYKEICAGMDRACRIIKLECLTEDDAFALFDEKVGQKTLTSDPRIRKIAVEIINDHCQRLPLALNATATALASSKTYDDWVFAYKNLKKSSENFPGMAKSFFTPLKLSYDNLDDETKKCFLSCALWPENYSICKDDLIECWLGLGFIEEQDISSSYSKGNHVIGLLSSASLLQPGDVEQREVRMHQTIRGLALWIASSYGEKKEKWMVTMDSSFKEWARNNFNWSKAECISFMFNDIESLPLQSCKCDGLTTLILRGNTSLIRIPPGFFSRLPALSYIDLSHTGIEEIPTDVRRLSKLKFLNLSHTKLHCLPMEVEHLKELEYLLLYRTLNLKPIPRKVLSGLSKLRVLDITASGSGYDLDIRDGRNGGRGGGGDIQDFESFGRDQSRKSLLALGIMVVSVKALCRLSKLSGVSTRRLWMNNLAGFEGTLDLLSPNLLGSSNSRIGKSLRELTIMNCDRLEKLIMVGGAREALGKKTSCSHGPRLHGLEILQLLELRRLTEISWKGVMAEELLPNLRELTIYKCEMLKNVTWVLKLPSLEYFQLQECEEIESVIAEEEDDEAFPKLREMILDELPSLTKIASHPLSFPALESLQVSGCPKLKKLPFGPEIKGGKLKKIQGEKMWWECLQWDDKSIKRELLDWFFFISPRAPLTALPSRRATPAQEKGSSTSSGSFYRAVLLPISVPLMVLSLSTVLSPSILFLCVFLLLVGRWGLLQR</sequence>
<dbReference type="AlphaFoldDB" id="A0A2I0B9T6"/>
<dbReference type="Pfam" id="PF13855">
    <property type="entry name" value="LRR_8"/>
    <property type="match status" value="1"/>
</dbReference>
<dbReference type="GO" id="GO:0042742">
    <property type="term" value="P:defense response to bacterium"/>
    <property type="evidence" value="ECO:0007669"/>
    <property type="project" value="UniProtKB-ARBA"/>
</dbReference>
<dbReference type="Proteomes" id="UP000236161">
    <property type="component" value="Unassembled WGS sequence"/>
</dbReference>
<dbReference type="InterPro" id="IPR036388">
    <property type="entry name" value="WH-like_DNA-bd_sf"/>
</dbReference>
<evidence type="ECO:0000256" key="3">
    <source>
        <dbReference type="ARBA" id="ARBA00022821"/>
    </source>
</evidence>
<dbReference type="STRING" id="1088818.A0A2I0B9T6"/>
<comment type="similarity">
    <text evidence="1">Belongs to the disease resistance NB-LRR family.</text>
</comment>
<dbReference type="GO" id="GO:0002758">
    <property type="term" value="P:innate immune response-activating signaling pathway"/>
    <property type="evidence" value="ECO:0007669"/>
    <property type="project" value="UniProtKB-ARBA"/>
</dbReference>
<dbReference type="Gene3D" id="1.10.8.430">
    <property type="entry name" value="Helical domain of apoptotic protease-activating factors"/>
    <property type="match status" value="1"/>
</dbReference>
<dbReference type="InterPro" id="IPR057135">
    <property type="entry name" value="At4g27190-like_LRR"/>
</dbReference>
<feature type="transmembrane region" description="Helical" evidence="6">
    <location>
        <begin position="870"/>
        <end position="893"/>
    </location>
</feature>
<evidence type="ECO:0000313" key="8">
    <source>
        <dbReference type="EMBL" id="PKA64521.1"/>
    </source>
</evidence>
<dbReference type="FunFam" id="1.10.10.10:FF:000322">
    <property type="entry name" value="Probable disease resistance protein At1g63360"/>
    <property type="match status" value="1"/>
</dbReference>
<keyword evidence="4" id="KW-0067">ATP-binding</keyword>
<dbReference type="InterPro" id="IPR058922">
    <property type="entry name" value="WHD_DRP"/>
</dbReference>
<name>A0A2I0B9T6_9ASPA</name>
<dbReference type="InterPro" id="IPR002182">
    <property type="entry name" value="NB-ARC"/>
</dbReference>
<evidence type="ECO:0000256" key="2">
    <source>
        <dbReference type="ARBA" id="ARBA00022737"/>
    </source>
</evidence>
<protein>
    <submittedName>
        <fullName evidence="8">Disease resistance protein RPS2</fullName>
    </submittedName>
</protein>
<accession>A0A2I0B9T6</accession>